<feature type="domain" description="Peptidoglycan binding-like" evidence="1">
    <location>
        <begin position="257"/>
        <end position="305"/>
    </location>
</feature>
<dbReference type="Gene3D" id="1.10.101.10">
    <property type="entry name" value="PGBD-like superfamily/PGBD"/>
    <property type="match status" value="1"/>
</dbReference>
<dbReference type="InterPro" id="IPR036365">
    <property type="entry name" value="PGBD-like_sf"/>
</dbReference>
<keyword evidence="3" id="KW-1185">Reference proteome</keyword>
<dbReference type="InterPro" id="IPR036366">
    <property type="entry name" value="PGBDSf"/>
</dbReference>
<dbReference type="Proteomes" id="UP001500631">
    <property type="component" value="Unassembled WGS sequence"/>
</dbReference>
<evidence type="ECO:0000313" key="3">
    <source>
        <dbReference type="Proteomes" id="UP001500631"/>
    </source>
</evidence>
<evidence type="ECO:0000313" key="2">
    <source>
        <dbReference type="EMBL" id="GAA5093285.1"/>
    </source>
</evidence>
<dbReference type="Pfam" id="PF01471">
    <property type="entry name" value="PG_binding_1"/>
    <property type="match status" value="1"/>
</dbReference>
<name>A0ABP9MCC8_9GAMM</name>
<proteinExistence type="predicted"/>
<accession>A0ABP9MCC8</accession>
<reference evidence="3" key="1">
    <citation type="journal article" date="2019" name="Int. J. Syst. Evol. Microbiol.">
        <title>The Global Catalogue of Microorganisms (GCM) 10K type strain sequencing project: providing services to taxonomists for standard genome sequencing and annotation.</title>
        <authorList>
            <consortium name="The Broad Institute Genomics Platform"/>
            <consortium name="The Broad Institute Genome Sequencing Center for Infectious Disease"/>
            <person name="Wu L."/>
            <person name="Ma J."/>
        </authorList>
    </citation>
    <scope>NUCLEOTIDE SEQUENCE [LARGE SCALE GENOMIC DNA]</scope>
    <source>
        <strain evidence="3">JCM 18424</strain>
    </source>
</reference>
<dbReference type="SUPFAM" id="SSF47090">
    <property type="entry name" value="PGBD-like"/>
    <property type="match status" value="1"/>
</dbReference>
<gene>
    <name evidence="2" type="ORF">GCM10023338_00060</name>
</gene>
<evidence type="ECO:0000259" key="1">
    <source>
        <dbReference type="Pfam" id="PF01471"/>
    </source>
</evidence>
<sequence>MTDSFFGEVDTAHLSMPYSDKEFTISSAHFARLAEQCHYRLMGDIVLFGIRAAQSLSQKGKWLTEIKITENRLDYLYLNCLLGLWDRKNHKIAIFQGSTVPFKANVIKQRENPNQRISNQLAQGLYQYYVGAHEPDHRPKEEGAFRLTRHVSTPVWRDYGKGQLILDACAPNDHIHAAGSIDTDYKSAGCQVISGFHNSAMPEGEYQQFRILAGQSALPSELELHLPYQYLLTHTRHLHAIQQGCLNEYLMQGSEGYLVRELQEQLIAENYLFEQKIDKGLMDGKTVKAVYEWQKASSINANGIYHLESFKL</sequence>
<comment type="caution">
    <text evidence="2">The sequence shown here is derived from an EMBL/GenBank/DDBJ whole genome shotgun (WGS) entry which is preliminary data.</text>
</comment>
<organism evidence="2 3">
    <name type="scientific">Wohlfahrtiimonas larvae</name>
    <dbReference type="NCBI Taxonomy" id="1157986"/>
    <lineage>
        <taxon>Bacteria</taxon>
        <taxon>Pseudomonadati</taxon>
        <taxon>Pseudomonadota</taxon>
        <taxon>Gammaproteobacteria</taxon>
        <taxon>Cardiobacteriales</taxon>
        <taxon>Ignatzschineriaceae</taxon>
        <taxon>Wohlfahrtiimonas</taxon>
    </lineage>
</organism>
<protein>
    <recommendedName>
        <fullName evidence="1">Peptidoglycan binding-like domain-containing protein</fullName>
    </recommendedName>
</protein>
<dbReference type="RefSeq" id="WP_077926103.1">
    <property type="nucleotide sequence ID" value="NZ_BAABKE010000001.1"/>
</dbReference>
<dbReference type="EMBL" id="BAABKE010000001">
    <property type="protein sequence ID" value="GAA5093285.1"/>
    <property type="molecule type" value="Genomic_DNA"/>
</dbReference>
<dbReference type="InterPro" id="IPR002477">
    <property type="entry name" value="Peptidoglycan-bd-like"/>
</dbReference>